<keyword evidence="1" id="KW-0547">Nucleotide-binding</keyword>
<dbReference type="GeneID" id="119739739"/>
<dbReference type="InterPro" id="IPR000210">
    <property type="entry name" value="BTB/POZ_dom"/>
</dbReference>
<dbReference type="SUPFAM" id="SSF54695">
    <property type="entry name" value="POZ domain"/>
    <property type="match status" value="2"/>
</dbReference>
<proteinExistence type="predicted"/>
<dbReference type="InterPro" id="IPR011333">
    <property type="entry name" value="SKP1/BTB/POZ_sf"/>
</dbReference>
<feature type="region of interest" description="Disordered" evidence="3">
    <location>
        <begin position="348"/>
        <end position="404"/>
    </location>
</feature>
<evidence type="ECO:0000256" key="3">
    <source>
        <dbReference type="SAM" id="MobiDB-lite"/>
    </source>
</evidence>
<dbReference type="InterPro" id="IPR001806">
    <property type="entry name" value="Small_GTPase"/>
</dbReference>
<dbReference type="Pfam" id="PF00071">
    <property type="entry name" value="Ras"/>
    <property type="match status" value="1"/>
</dbReference>
<feature type="compositionally biased region" description="Polar residues" evidence="3">
    <location>
        <begin position="356"/>
        <end position="382"/>
    </location>
</feature>
<dbReference type="CDD" id="cd18499">
    <property type="entry name" value="BACK_RHOBTB"/>
    <property type="match status" value="1"/>
</dbReference>
<dbReference type="SMART" id="SM00174">
    <property type="entry name" value="RHO"/>
    <property type="match status" value="1"/>
</dbReference>
<dbReference type="SMART" id="SM00173">
    <property type="entry name" value="RAS"/>
    <property type="match status" value="1"/>
</dbReference>
<dbReference type="PROSITE" id="PS51421">
    <property type="entry name" value="RAS"/>
    <property type="match status" value="1"/>
</dbReference>
<evidence type="ECO:0000313" key="6">
    <source>
        <dbReference type="Proteomes" id="UP000887568"/>
    </source>
</evidence>
<dbReference type="PROSITE" id="PS51420">
    <property type="entry name" value="RHO"/>
    <property type="match status" value="1"/>
</dbReference>
<feature type="region of interest" description="Disordered" evidence="3">
    <location>
        <begin position="430"/>
        <end position="469"/>
    </location>
</feature>
<dbReference type="GO" id="GO:0003924">
    <property type="term" value="F:GTPase activity"/>
    <property type="evidence" value="ECO:0007669"/>
    <property type="project" value="InterPro"/>
</dbReference>
<evidence type="ECO:0000313" key="5">
    <source>
        <dbReference type="EnsemblMetazoa" id="XP_038070706.1"/>
    </source>
</evidence>
<dbReference type="EnsemblMetazoa" id="XM_038214778.1">
    <property type="protein sequence ID" value="XP_038070706.1"/>
    <property type="gene ID" value="LOC119739739"/>
</dbReference>
<dbReference type="InterPro" id="IPR027417">
    <property type="entry name" value="P-loop_NTPase"/>
</dbReference>
<dbReference type="RefSeq" id="XP_038070706.1">
    <property type="nucleotide sequence ID" value="XM_038214778.1"/>
</dbReference>
<protein>
    <recommendedName>
        <fullName evidence="4">BTB domain-containing protein</fullName>
    </recommendedName>
</protein>
<dbReference type="PANTHER" id="PTHR24072">
    <property type="entry name" value="RHO FAMILY GTPASE"/>
    <property type="match status" value="1"/>
</dbReference>
<name>A0A914B5F1_PATMI</name>
<dbReference type="PROSITE" id="PS51419">
    <property type="entry name" value="RAB"/>
    <property type="match status" value="1"/>
</dbReference>
<dbReference type="Gene3D" id="3.40.50.300">
    <property type="entry name" value="P-loop containing nucleotide triphosphate hydrolases"/>
    <property type="match status" value="1"/>
</dbReference>
<sequence length="802" mass="91246">MAGYTGESATVNFQLEMSQSKSYFPILFSPLGHAVEPYRCRPRLTMDNELPRQELVKCVVVGDSSTGKTRLIVARATKRAMTRAQLFQTHKPSVWAIDQYHRCQEVLENSWEVIDGVSVSLRLWDTFGDHEKDRRFAYGRADVVLLLFSVADAISLRNTTRVWLPEIRHFCPRAPIILCGTKNDLRYADLEALLKERGPVSHQCTKHRPFDPKGIVSPSEGRQFAKEINAFYYESSAYTLYGVDEVFDNVVRAALIARRQHRFWQSNLKKVQRPLPQAPYLPPCPNEPRVVVPPTTYDNDISSLLKDLTCADVTFVVQGEYIHAHKVCLIAASSVFHDLFMLDLSDQLDSSSSQDPEGQSYSAGQHWSSPSPVPQQLMSTSPDIIETPPDNSDHHPHPHHQRSNCDRDRIMLEEGCLSLSPNGNTCVISVRPKTRSGAPPSAGTPHAWRTDRSGFQDSMEGESNVPTSPEMTIVPASLRYLPNKVLNHPAFHSIHLQQAEDPITGRPKLRSVVVLNHKITRDAFRAVLRFLYTGSLSSDTSSNLSDVITAASLLDLSDVVSAVANIKHQEEYMNLEIAEAFLESRRDRFRELFAEKGFLSDMVIKLDDGAVVTHRSLLMVRCDPMLAMLSRHFKERSCQEVILQGFRKSTFKAVLVYLYTDQCPDQLTRSDMLSVIELANFLCLPRLVALAEQCLIHSFRGEAAEKDGDIGENISYLLETCKVHNANQLYLWCVHHTAIHYDDINKKHPRLLRDISQEACKQINCQRWPPLYYLNEIEEFEQQQREKKRLQDRAKKHKWCLK</sequence>
<dbReference type="InterPro" id="IPR003578">
    <property type="entry name" value="Small_GTPase_Rho"/>
</dbReference>
<dbReference type="Proteomes" id="UP000887568">
    <property type="component" value="Unplaced"/>
</dbReference>
<dbReference type="OMA" id="TIDKDCN"/>
<dbReference type="Pfam" id="PF00651">
    <property type="entry name" value="BTB"/>
    <property type="match status" value="3"/>
</dbReference>
<dbReference type="SMART" id="SM00175">
    <property type="entry name" value="RAB"/>
    <property type="match status" value="1"/>
</dbReference>
<evidence type="ECO:0000259" key="4">
    <source>
        <dbReference type="PROSITE" id="PS50097"/>
    </source>
</evidence>
<dbReference type="GO" id="GO:0007264">
    <property type="term" value="P:small GTPase-mediated signal transduction"/>
    <property type="evidence" value="ECO:0007669"/>
    <property type="project" value="InterPro"/>
</dbReference>
<dbReference type="FunFam" id="3.40.50.300:FF:000177">
    <property type="entry name" value="Rho-related BTB domain-containing protein 2"/>
    <property type="match status" value="1"/>
</dbReference>
<dbReference type="SUPFAM" id="SSF52540">
    <property type="entry name" value="P-loop containing nucleoside triphosphate hydrolases"/>
    <property type="match status" value="1"/>
</dbReference>
<feature type="domain" description="BTB" evidence="4">
    <location>
        <begin position="311"/>
        <end position="340"/>
    </location>
</feature>
<dbReference type="AlphaFoldDB" id="A0A914B5F1"/>
<dbReference type="SMART" id="SM00225">
    <property type="entry name" value="BTB"/>
    <property type="match status" value="2"/>
</dbReference>
<dbReference type="PROSITE" id="PS50097">
    <property type="entry name" value="BTB"/>
    <property type="match status" value="2"/>
</dbReference>
<evidence type="ECO:0000256" key="1">
    <source>
        <dbReference type="ARBA" id="ARBA00022741"/>
    </source>
</evidence>
<organism evidence="5 6">
    <name type="scientific">Patiria miniata</name>
    <name type="common">Bat star</name>
    <name type="synonym">Asterina miniata</name>
    <dbReference type="NCBI Taxonomy" id="46514"/>
    <lineage>
        <taxon>Eukaryota</taxon>
        <taxon>Metazoa</taxon>
        <taxon>Echinodermata</taxon>
        <taxon>Eleutherozoa</taxon>
        <taxon>Asterozoa</taxon>
        <taxon>Asteroidea</taxon>
        <taxon>Valvatacea</taxon>
        <taxon>Valvatida</taxon>
        <taxon>Asterinidae</taxon>
        <taxon>Patiria</taxon>
    </lineage>
</organism>
<accession>A0A914B5F1</accession>
<feature type="domain" description="BTB" evidence="4">
    <location>
        <begin position="600"/>
        <end position="662"/>
    </location>
</feature>
<keyword evidence="2" id="KW-0342">GTP-binding</keyword>
<keyword evidence="6" id="KW-1185">Reference proteome</keyword>
<evidence type="ECO:0000256" key="2">
    <source>
        <dbReference type="ARBA" id="ARBA00023134"/>
    </source>
</evidence>
<dbReference type="Gene3D" id="3.30.710.10">
    <property type="entry name" value="Potassium Channel Kv1.1, Chain A"/>
    <property type="match status" value="3"/>
</dbReference>
<dbReference type="PRINTS" id="PR00449">
    <property type="entry name" value="RASTRNSFRMNG"/>
</dbReference>
<dbReference type="OrthoDB" id="6020506at2759"/>
<reference evidence="5" key="1">
    <citation type="submission" date="2022-11" db="UniProtKB">
        <authorList>
            <consortium name="EnsemblMetazoa"/>
        </authorList>
    </citation>
    <scope>IDENTIFICATION</scope>
</reference>
<dbReference type="GO" id="GO:0005525">
    <property type="term" value="F:GTP binding"/>
    <property type="evidence" value="ECO:0007669"/>
    <property type="project" value="UniProtKB-KW"/>
</dbReference>